<accession>A0AAV1JWV5</accession>
<protein>
    <recommendedName>
        <fullName evidence="4">TIL domain-containing protein</fullName>
    </recommendedName>
</protein>
<dbReference type="FunFam" id="2.10.25.10:FF:000674">
    <property type="entry name" value="Mucin-2"/>
    <property type="match status" value="2"/>
</dbReference>
<dbReference type="Gene3D" id="2.10.25.10">
    <property type="entry name" value="Laminin"/>
    <property type="match status" value="3"/>
</dbReference>
<dbReference type="InterPro" id="IPR036084">
    <property type="entry name" value="Ser_inhib-like_sf"/>
</dbReference>
<feature type="domain" description="TIL" evidence="4">
    <location>
        <begin position="26"/>
        <end position="85"/>
    </location>
</feature>
<evidence type="ECO:0000256" key="3">
    <source>
        <dbReference type="SAM" id="SignalP"/>
    </source>
</evidence>
<feature type="domain" description="TIL" evidence="4">
    <location>
        <begin position="151"/>
        <end position="209"/>
    </location>
</feature>
<dbReference type="PANTHER" id="PTHR23259:SF70">
    <property type="entry name" value="ACCESSORY GLAND PROTEIN ACP62F-RELATED"/>
    <property type="match status" value="1"/>
</dbReference>
<feature type="signal peptide" evidence="3">
    <location>
        <begin position="1"/>
        <end position="21"/>
    </location>
</feature>
<dbReference type="Proteomes" id="UP001497472">
    <property type="component" value="Unassembled WGS sequence"/>
</dbReference>
<dbReference type="InterPro" id="IPR051368">
    <property type="entry name" value="SerProtInhib-TIL_Domain"/>
</dbReference>
<dbReference type="EMBL" id="CAVLEF010000225">
    <property type="protein sequence ID" value="CAK1553390.1"/>
    <property type="molecule type" value="Genomic_DNA"/>
</dbReference>
<dbReference type="Pfam" id="PF01826">
    <property type="entry name" value="TIL"/>
    <property type="match status" value="3"/>
</dbReference>
<proteinExistence type="predicted"/>
<dbReference type="InterPro" id="IPR002919">
    <property type="entry name" value="TIL_dom"/>
</dbReference>
<dbReference type="PANTHER" id="PTHR23259">
    <property type="entry name" value="RIDDLE"/>
    <property type="match status" value="1"/>
</dbReference>
<evidence type="ECO:0000313" key="6">
    <source>
        <dbReference type="Proteomes" id="UP001497472"/>
    </source>
</evidence>
<dbReference type="CDD" id="cd19941">
    <property type="entry name" value="TIL"/>
    <property type="match status" value="3"/>
</dbReference>
<organism evidence="5 6">
    <name type="scientific">Leptosia nina</name>
    <dbReference type="NCBI Taxonomy" id="320188"/>
    <lineage>
        <taxon>Eukaryota</taxon>
        <taxon>Metazoa</taxon>
        <taxon>Ecdysozoa</taxon>
        <taxon>Arthropoda</taxon>
        <taxon>Hexapoda</taxon>
        <taxon>Insecta</taxon>
        <taxon>Pterygota</taxon>
        <taxon>Neoptera</taxon>
        <taxon>Endopterygota</taxon>
        <taxon>Lepidoptera</taxon>
        <taxon>Glossata</taxon>
        <taxon>Ditrysia</taxon>
        <taxon>Papilionoidea</taxon>
        <taxon>Pieridae</taxon>
        <taxon>Pierinae</taxon>
        <taxon>Leptosia</taxon>
    </lineage>
</organism>
<feature type="domain" description="TIL" evidence="4">
    <location>
        <begin position="88"/>
        <end position="147"/>
    </location>
</feature>
<dbReference type="GO" id="GO:0030414">
    <property type="term" value="F:peptidase inhibitor activity"/>
    <property type="evidence" value="ECO:0007669"/>
    <property type="project" value="UniProtKB-KW"/>
</dbReference>
<keyword evidence="1" id="KW-0646">Protease inhibitor</keyword>
<reference evidence="5 6" key="1">
    <citation type="submission" date="2023-11" db="EMBL/GenBank/DDBJ databases">
        <authorList>
            <person name="Okamura Y."/>
        </authorList>
    </citation>
    <scope>NUCLEOTIDE SEQUENCE [LARGE SCALE GENOMIC DNA]</scope>
</reference>
<sequence>MKSYVVFYCIVFLYCVHSLDADPMQCYGHNEILDCVLPCPPQKTCKNRELKINCLDVIQPCRTQCVCKPGFLRNAKGDCVEEEGCVECPGNHEFFSCGPVCDNECSTLHERNRTKCPILNIMCNKKCYCKDGYARDKYGICIPIEECPKVCPSNEEFTNCKKSCPPETCISIVAKFKCDSREECVPGCICKPNYLRKTADGPCLPIRECPQLDGSLDFS</sequence>
<dbReference type="AlphaFoldDB" id="A0AAV1JWV5"/>
<evidence type="ECO:0000259" key="4">
    <source>
        <dbReference type="Pfam" id="PF01826"/>
    </source>
</evidence>
<evidence type="ECO:0000256" key="1">
    <source>
        <dbReference type="ARBA" id="ARBA00022690"/>
    </source>
</evidence>
<keyword evidence="3" id="KW-0732">Signal</keyword>
<evidence type="ECO:0000313" key="5">
    <source>
        <dbReference type="EMBL" id="CAK1553390.1"/>
    </source>
</evidence>
<feature type="chain" id="PRO_5043931523" description="TIL domain-containing protein" evidence="3">
    <location>
        <begin position="22"/>
        <end position="219"/>
    </location>
</feature>
<dbReference type="SUPFAM" id="SSF57567">
    <property type="entry name" value="Serine protease inhibitors"/>
    <property type="match status" value="3"/>
</dbReference>
<gene>
    <name evidence="5" type="ORF">LNINA_LOCUS12394</name>
</gene>
<name>A0AAV1JWV5_9NEOP</name>
<evidence type="ECO:0000256" key="2">
    <source>
        <dbReference type="ARBA" id="ARBA00023157"/>
    </source>
</evidence>
<keyword evidence="2" id="KW-1015">Disulfide bond</keyword>
<keyword evidence="6" id="KW-1185">Reference proteome</keyword>
<comment type="caution">
    <text evidence="5">The sequence shown here is derived from an EMBL/GenBank/DDBJ whole genome shotgun (WGS) entry which is preliminary data.</text>
</comment>